<accession>A0A3E3DUB7</accession>
<organism evidence="2 3">
    <name type="scientific">Faecalicoccus pleomorphus</name>
    <dbReference type="NCBI Taxonomy" id="1323"/>
    <lineage>
        <taxon>Bacteria</taxon>
        <taxon>Bacillati</taxon>
        <taxon>Bacillota</taxon>
        <taxon>Erysipelotrichia</taxon>
        <taxon>Erysipelotrichales</taxon>
        <taxon>Erysipelotrichaceae</taxon>
        <taxon>Faecalicoccus</taxon>
    </lineage>
</organism>
<evidence type="ECO:0000313" key="2">
    <source>
        <dbReference type="EMBL" id="RGD72877.1"/>
    </source>
</evidence>
<gene>
    <name evidence="2" type="ORF">DXC78_12010</name>
</gene>
<dbReference type="AlphaFoldDB" id="A0A3E3DUB7"/>
<dbReference type="Proteomes" id="UP000260721">
    <property type="component" value="Unassembled WGS sequence"/>
</dbReference>
<protein>
    <submittedName>
        <fullName evidence="2">PcfB family protein</fullName>
    </submittedName>
</protein>
<dbReference type="Pfam" id="PF12687">
    <property type="entry name" value="DUF3801"/>
    <property type="match status" value="1"/>
</dbReference>
<dbReference type="EMBL" id="QUSK01000037">
    <property type="protein sequence ID" value="RGD72877.1"/>
    <property type="molecule type" value="Genomic_DNA"/>
</dbReference>
<name>A0A3E3DUB7_9FIRM</name>
<feature type="compositionally biased region" description="Basic and acidic residues" evidence="1">
    <location>
        <begin position="136"/>
        <end position="168"/>
    </location>
</feature>
<sequence length="248" mass="28002">MNTGGETADQVIRMSLNGVEVAVRISGKAAIEIAQMLHAVLKNQQKTKGKTRLVNLLKTGKPLEVFTLQNQDLMSFQKEAKKYGILYYAVRNQRSSADGLIDIMVKKEDAPRINRIVERFKLADVSKSAQIKTEIQKKQAQKEIPEKEHPVKDARILEEEETKTRPVQKEVSSSNPQVAKTTKSRPSEPVFRPSIEGHVTKASVREQLHSIEQKMQTPKDVPQPLTKTSAKSTQKRSKKQKKKKGKVR</sequence>
<feature type="compositionally biased region" description="Polar residues" evidence="1">
    <location>
        <begin position="170"/>
        <end position="181"/>
    </location>
</feature>
<reference evidence="2 3" key="1">
    <citation type="submission" date="2018-08" db="EMBL/GenBank/DDBJ databases">
        <title>A genome reference for cultivated species of the human gut microbiota.</title>
        <authorList>
            <person name="Zou Y."/>
            <person name="Xue W."/>
            <person name="Luo G."/>
        </authorList>
    </citation>
    <scope>NUCLEOTIDE SEQUENCE [LARGE SCALE GENOMIC DNA]</scope>
    <source>
        <strain evidence="2 3">TF08-11</strain>
    </source>
</reference>
<proteinExistence type="predicted"/>
<feature type="region of interest" description="Disordered" evidence="1">
    <location>
        <begin position="136"/>
        <end position="248"/>
    </location>
</feature>
<dbReference type="RefSeq" id="WP_117447239.1">
    <property type="nucleotide sequence ID" value="NZ_QUSK01000037.1"/>
</dbReference>
<feature type="compositionally biased region" description="Basic residues" evidence="1">
    <location>
        <begin position="233"/>
        <end position="248"/>
    </location>
</feature>
<feature type="compositionally biased region" description="Basic and acidic residues" evidence="1">
    <location>
        <begin position="203"/>
        <end position="212"/>
    </location>
</feature>
<dbReference type="InterPro" id="IPR024234">
    <property type="entry name" value="DUF3801"/>
</dbReference>
<comment type="caution">
    <text evidence="2">The sequence shown here is derived from an EMBL/GenBank/DDBJ whole genome shotgun (WGS) entry which is preliminary data.</text>
</comment>
<evidence type="ECO:0000313" key="3">
    <source>
        <dbReference type="Proteomes" id="UP000260721"/>
    </source>
</evidence>
<evidence type="ECO:0000256" key="1">
    <source>
        <dbReference type="SAM" id="MobiDB-lite"/>
    </source>
</evidence>